<evidence type="ECO:0000256" key="3">
    <source>
        <dbReference type="ARBA" id="ARBA00022833"/>
    </source>
</evidence>
<dbReference type="EMBL" id="CAJPVJ010003797">
    <property type="protein sequence ID" value="CAG2167952.1"/>
    <property type="molecule type" value="Genomic_DNA"/>
</dbReference>
<keyword evidence="7" id="KW-0675">Receptor</keyword>
<dbReference type="GO" id="GO:0000122">
    <property type="term" value="P:negative regulation of transcription by RNA polymerase II"/>
    <property type="evidence" value="ECO:0007669"/>
    <property type="project" value="TreeGrafter"/>
</dbReference>
<organism evidence="10">
    <name type="scientific">Oppiella nova</name>
    <dbReference type="NCBI Taxonomy" id="334625"/>
    <lineage>
        <taxon>Eukaryota</taxon>
        <taxon>Metazoa</taxon>
        <taxon>Ecdysozoa</taxon>
        <taxon>Arthropoda</taxon>
        <taxon>Chelicerata</taxon>
        <taxon>Arachnida</taxon>
        <taxon>Acari</taxon>
        <taxon>Acariformes</taxon>
        <taxon>Sarcoptiformes</taxon>
        <taxon>Oribatida</taxon>
        <taxon>Brachypylina</taxon>
        <taxon>Oppioidea</taxon>
        <taxon>Oppiidae</taxon>
        <taxon>Oppiella</taxon>
    </lineage>
</organism>
<keyword evidence="1" id="KW-0479">Metal-binding</keyword>
<evidence type="ECO:0000313" key="10">
    <source>
        <dbReference type="EMBL" id="CAD7649748.1"/>
    </source>
</evidence>
<evidence type="ECO:0000256" key="4">
    <source>
        <dbReference type="ARBA" id="ARBA00023015"/>
    </source>
</evidence>
<feature type="compositionally biased region" description="Polar residues" evidence="8">
    <location>
        <begin position="50"/>
        <end position="66"/>
    </location>
</feature>
<evidence type="ECO:0000256" key="1">
    <source>
        <dbReference type="ARBA" id="ARBA00022723"/>
    </source>
</evidence>
<evidence type="ECO:0000256" key="6">
    <source>
        <dbReference type="ARBA" id="ARBA00023163"/>
    </source>
</evidence>
<keyword evidence="4" id="KW-0805">Transcription regulation</keyword>
<reference evidence="10" key="1">
    <citation type="submission" date="2020-11" db="EMBL/GenBank/DDBJ databases">
        <authorList>
            <person name="Tran Van P."/>
        </authorList>
    </citation>
    <scope>NUCLEOTIDE SEQUENCE</scope>
</reference>
<dbReference type="PANTHER" id="PTHR24082">
    <property type="entry name" value="NUCLEAR HORMONE RECEPTOR"/>
    <property type="match status" value="1"/>
</dbReference>
<feature type="region of interest" description="Disordered" evidence="8">
    <location>
        <begin position="31"/>
        <end position="69"/>
    </location>
</feature>
<dbReference type="InterPro" id="IPR050234">
    <property type="entry name" value="Nuclear_hormone_rcpt_NR1"/>
</dbReference>
<dbReference type="GO" id="GO:0004879">
    <property type="term" value="F:nuclear receptor activity"/>
    <property type="evidence" value="ECO:0007669"/>
    <property type="project" value="TreeGrafter"/>
</dbReference>
<evidence type="ECO:0000256" key="8">
    <source>
        <dbReference type="SAM" id="MobiDB-lite"/>
    </source>
</evidence>
<keyword evidence="2" id="KW-0863">Zinc-finger</keyword>
<dbReference type="GO" id="GO:0008270">
    <property type="term" value="F:zinc ion binding"/>
    <property type="evidence" value="ECO:0007669"/>
    <property type="project" value="UniProtKB-KW"/>
</dbReference>
<name>A0A7R9LXW7_9ACAR</name>
<keyword evidence="11" id="KW-1185">Reference proteome</keyword>
<dbReference type="Gene3D" id="1.10.565.10">
    <property type="entry name" value="Retinoid X Receptor"/>
    <property type="match status" value="1"/>
</dbReference>
<evidence type="ECO:0000313" key="11">
    <source>
        <dbReference type="Proteomes" id="UP000728032"/>
    </source>
</evidence>
<feature type="domain" description="NR LBD" evidence="9">
    <location>
        <begin position="164"/>
        <end position="326"/>
    </location>
</feature>
<dbReference type="PANTHER" id="PTHR24082:SF283">
    <property type="entry name" value="NUCLEAR HORMONE RECEPTOR HR96"/>
    <property type="match status" value="1"/>
</dbReference>
<dbReference type="InterPro" id="IPR035500">
    <property type="entry name" value="NHR-like_dom_sf"/>
</dbReference>
<sequence>MAKNFGALSCEPCKTFFRRNAMKTDDWMNSADDIKDKKSDNQRNRRTKSTKTSDPAINTSENSHPLENQDFFHGLLDDNNFSDIQLNQQIYEIENSLTSNSSKSPNDIQNNEENSCIPNEELDVRHEIPIDIRDEVMRKAVEFELAVIPIARPVAEYKCDFNATEIHILREIMQSIKPIELPKKGRRVEIKNNVEFVVNFADIFDAEIRRITKCVKGMNDFQKFDESDQISMIKYGCFEAMYLRSVIHFDHQDKVLERDVTLVLKMDFLRNKLKVYDFYEQYIQKIRPIWDSDRLICISMFNPDRNGLINRDTIRLQQHIYICQYI</sequence>
<feature type="compositionally biased region" description="Polar residues" evidence="8">
    <location>
        <begin position="97"/>
        <end position="117"/>
    </location>
</feature>
<dbReference type="EMBL" id="OC918622">
    <property type="protein sequence ID" value="CAD7649748.1"/>
    <property type="molecule type" value="Genomic_DNA"/>
</dbReference>
<evidence type="ECO:0000256" key="5">
    <source>
        <dbReference type="ARBA" id="ARBA00023125"/>
    </source>
</evidence>
<dbReference type="SUPFAM" id="SSF48508">
    <property type="entry name" value="Nuclear receptor ligand-binding domain"/>
    <property type="match status" value="1"/>
</dbReference>
<keyword evidence="6" id="KW-0804">Transcription</keyword>
<accession>A0A7R9LXW7</accession>
<dbReference type="Pfam" id="PF00105">
    <property type="entry name" value="zf-C4"/>
    <property type="match status" value="1"/>
</dbReference>
<dbReference type="PROSITE" id="PS51843">
    <property type="entry name" value="NR_LBD"/>
    <property type="match status" value="1"/>
</dbReference>
<proteinExistence type="predicted"/>
<evidence type="ECO:0000256" key="7">
    <source>
        <dbReference type="ARBA" id="ARBA00023170"/>
    </source>
</evidence>
<evidence type="ECO:0000259" key="9">
    <source>
        <dbReference type="PROSITE" id="PS51843"/>
    </source>
</evidence>
<dbReference type="InterPro" id="IPR000536">
    <property type="entry name" value="Nucl_hrmn_rcpt_lig-bd"/>
</dbReference>
<dbReference type="AlphaFoldDB" id="A0A7R9LXW7"/>
<dbReference type="Proteomes" id="UP000728032">
    <property type="component" value="Unassembled WGS sequence"/>
</dbReference>
<feature type="compositionally biased region" description="Basic and acidic residues" evidence="8">
    <location>
        <begin position="31"/>
        <end position="43"/>
    </location>
</feature>
<dbReference type="GO" id="GO:0045944">
    <property type="term" value="P:positive regulation of transcription by RNA polymerase II"/>
    <property type="evidence" value="ECO:0007669"/>
    <property type="project" value="TreeGrafter"/>
</dbReference>
<keyword evidence="3" id="KW-0862">Zinc</keyword>
<dbReference type="GO" id="GO:0030154">
    <property type="term" value="P:cell differentiation"/>
    <property type="evidence" value="ECO:0007669"/>
    <property type="project" value="TreeGrafter"/>
</dbReference>
<feature type="region of interest" description="Disordered" evidence="8">
    <location>
        <begin position="97"/>
        <end position="118"/>
    </location>
</feature>
<dbReference type="InterPro" id="IPR001628">
    <property type="entry name" value="Znf_hrmn_rcpt"/>
</dbReference>
<protein>
    <recommendedName>
        <fullName evidence="9">NR LBD domain-containing protein</fullName>
    </recommendedName>
</protein>
<dbReference type="GO" id="GO:0000978">
    <property type="term" value="F:RNA polymerase II cis-regulatory region sequence-specific DNA binding"/>
    <property type="evidence" value="ECO:0007669"/>
    <property type="project" value="TreeGrafter"/>
</dbReference>
<evidence type="ECO:0000256" key="2">
    <source>
        <dbReference type="ARBA" id="ARBA00022771"/>
    </source>
</evidence>
<gene>
    <name evidence="10" type="ORF">ONB1V03_LOCUS7446</name>
</gene>
<keyword evidence="5" id="KW-0238">DNA-binding</keyword>